<dbReference type="GO" id="GO:0009116">
    <property type="term" value="P:nucleoside metabolic process"/>
    <property type="evidence" value="ECO:0007669"/>
    <property type="project" value="InterPro"/>
</dbReference>
<evidence type="ECO:0000313" key="1">
    <source>
        <dbReference type="EMBL" id="HHJ63826.1"/>
    </source>
</evidence>
<dbReference type="Proteomes" id="UP000885792">
    <property type="component" value="Unassembled WGS sequence"/>
</dbReference>
<comment type="caution">
    <text evidence="1">The sequence shown here is derived from an EMBL/GenBank/DDBJ whole genome shotgun (WGS) entry which is preliminary data.</text>
</comment>
<keyword evidence="1" id="KW-0808">Transferase</keyword>
<dbReference type="SUPFAM" id="SSF53167">
    <property type="entry name" value="Purine and uridine phosphorylases"/>
    <property type="match status" value="1"/>
</dbReference>
<reference evidence="1" key="1">
    <citation type="journal article" date="2020" name="mSystems">
        <title>Genome- and Community-Level Interaction Insights into Carbon Utilization and Element Cycling Functions of Hydrothermarchaeota in Hydrothermal Sediment.</title>
        <authorList>
            <person name="Zhou Z."/>
            <person name="Liu Y."/>
            <person name="Xu W."/>
            <person name="Pan J."/>
            <person name="Luo Z.H."/>
            <person name="Li M."/>
        </authorList>
    </citation>
    <scope>NUCLEOTIDE SEQUENCE [LARGE SCALE GENOMIC DNA]</scope>
    <source>
        <strain evidence="1">HyVt-501</strain>
    </source>
</reference>
<dbReference type="GO" id="GO:0017061">
    <property type="term" value="F:S-methyl-5-thioadenosine phosphorylase activity"/>
    <property type="evidence" value="ECO:0007669"/>
    <property type="project" value="UniProtKB-EC"/>
</dbReference>
<protein>
    <submittedName>
        <fullName evidence="1">S-methyl-5'-thioadenosine phosphorylase</fullName>
        <ecNumber evidence="1">2.4.2.28</ecNumber>
    </submittedName>
</protein>
<accession>A0A7C5L6N2</accession>
<dbReference type="EC" id="2.4.2.28" evidence="1"/>
<feature type="non-terminal residue" evidence="1">
    <location>
        <position position="31"/>
    </location>
</feature>
<organism evidence="1">
    <name type="scientific">Aquifex aeolicus</name>
    <dbReference type="NCBI Taxonomy" id="63363"/>
    <lineage>
        <taxon>Bacteria</taxon>
        <taxon>Pseudomonadati</taxon>
        <taxon>Aquificota</taxon>
        <taxon>Aquificia</taxon>
        <taxon>Aquificales</taxon>
        <taxon>Aquificaceae</taxon>
        <taxon>Aquifex</taxon>
    </lineage>
</organism>
<proteinExistence type="predicted"/>
<dbReference type="EMBL" id="DRNB01000107">
    <property type="protein sequence ID" value="HHJ63826.1"/>
    <property type="molecule type" value="Genomic_DNA"/>
</dbReference>
<dbReference type="AlphaFoldDB" id="A0A7C5L6N2"/>
<gene>
    <name evidence="1" type="ORF">ENJ61_02865</name>
</gene>
<name>A0A7C5L6N2_AQUAO</name>
<sequence>MLGIIGGSGLYNLEGFRIREERTLKTPFGEP</sequence>
<dbReference type="Gene3D" id="3.40.50.1580">
    <property type="entry name" value="Nucleoside phosphorylase domain"/>
    <property type="match status" value="1"/>
</dbReference>
<dbReference type="InterPro" id="IPR035994">
    <property type="entry name" value="Nucleoside_phosphorylase_sf"/>
</dbReference>
<keyword evidence="1" id="KW-0328">Glycosyltransferase</keyword>